<evidence type="ECO:0000313" key="5">
    <source>
        <dbReference type="EMBL" id="MBG0562849.1"/>
    </source>
</evidence>
<keyword evidence="2" id="KW-0067">ATP-binding</keyword>
<dbReference type="SUPFAM" id="SSF52540">
    <property type="entry name" value="P-loop containing nucleoside triphosphate hydrolases"/>
    <property type="match status" value="1"/>
</dbReference>
<dbReference type="CDD" id="cd06170">
    <property type="entry name" value="LuxR_C_like"/>
    <property type="match status" value="1"/>
</dbReference>
<dbReference type="InterPro" id="IPR036388">
    <property type="entry name" value="WH-like_DNA-bd_sf"/>
</dbReference>
<dbReference type="SMART" id="SM00421">
    <property type="entry name" value="HTH_LUXR"/>
    <property type="match status" value="1"/>
</dbReference>
<feature type="region of interest" description="Disordered" evidence="3">
    <location>
        <begin position="832"/>
        <end position="862"/>
    </location>
</feature>
<dbReference type="EMBL" id="JADQTO010000006">
    <property type="protein sequence ID" value="MBG0562849.1"/>
    <property type="molecule type" value="Genomic_DNA"/>
</dbReference>
<dbReference type="InterPro" id="IPR027417">
    <property type="entry name" value="P-loop_NTPase"/>
</dbReference>
<sequence length="925" mass="97043">MLTGATVLYGRDPECRKIDELLAGLRAGAGGSLLFTGGPGIGKSALLNYAADRAGATDVLVVHGAEAESDLPFAGLHALLAPVRHLLPSIPEHQCAALAAGLGSGPPPDSDPYAVAAGTLSLLTAADRGTGLLLVDDLHLLDQVSRRAVLFVARRATGAGVGVIATMDGGADGDHLEQHRLDPLDDDEAEALLRATAGTQLSAPMLRRLLRVCGGLPLALVEAPAVLGAEELGGAVPLPDPLPVGPRVLEAVRRRAAELTAEHWAALVVVAAAGDAGLQAIRAVLTELDLPAEALEAAEAAGVLRCHGNEVTFTDPLVRCAAYQLGELPYRRRVHAAFAAVTTGARRARHLGVATLGLDEGVAGELERAAAQPYAAHAMSQAARLLECAAELTGDAAARARRSMLAAECWQLAGYPERAARIGDEVAHRSDDVRVRAETQALLARGERVRTGPEPARRTLRREAVRVRALDPDRAAVMLLATADAEALAGDPGGALAAVSQAAGLRRSPAGPPAEVLTGRRAAAVAATGELVIARELWSGCRSGIETLTSDGALPVGWRGDLWLWYPVLLLRLGELAIVTPILEELVFEARRREIDGLLAGLLAVQAELHARTGSWDDAQAEAAEAVRRAGRTGQGAYEAAARLCQARLAAARGHGEECREQLGRIRRLATGLRLGSLVVPAEATEGLLALSLGEDEAAYARLEGAARLAEVRGSPDFGRIPWVGDLTEAAVRSGRSEEARGAIAGVAARGMGSVPLRAVLNRCEGLVNPERATELFRAAAGSGEPFEAARARLLLGETLASQGCAAEAERALRQARDTFVRLAARPWADRARQALSREPGTTAAPTYPSPSSSSSASPPRWRVAGLTTQELRVADLVGRGATNRETAKELFLSPKTVEFHLRSIYRKLGLRSRAELAHIVGRDR</sequence>
<dbReference type="Proteomes" id="UP000598146">
    <property type="component" value="Unassembled WGS sequence"/>
</dbReference>
<feature type="domain" description="HTH luxR-type" evidence="4">
    <location>
        <begin position="860"/>
        <end position="925"/>
    </location>
</feature>
<evidence type="ECO:0000256" key="1">
    <source>
        <dbReference type="ARBA" id="ARBA00022741"/>
    </source>
</evidence>
<keyword evidence="1" id="KW-0547">Nucleotide-binding</keyword>
<dbReference type="PRINTS" id="PR00038">
    <property type="entry name" value="HTHLUXR"/>
</dbReference>
<accession>A0A931C606</accession>
<evidence type="ECO:0000256" key="2">
    <source>
        <dbReference type="ARBA" id="ARBA00022840"/>
    </source>
</evidence>
<evidence type="ECO:0000313" key="6">
    <source>
        <dbReference type="Proteomes" id="UP000598146"/>
    </source>
</evidence>
<dbReference type="SMART" id="SM00382">
    <property type="entry name" value="AAA"/>
    <property type="match status" value="1"/>
</dbReference>
<dbReference type="PANTHER" id="PTHR16305:SF35">
    <property type="entry name" value="TRANSCRIPTIONAL ACTIVATOR DOMAIN"/>
    <property type="match status" value="1"/>
</dbReference>
<gene>
    <name evidence="5" type="ORF">I4J89_15435</name>
</gene>
<dbReference type="PANTHER" id="PTHR16305">
    <property type="entry name" value="TESTICULAR SOLUBLE ADENYLYL CYCLASE"/>
    <property type="match status" value="1"/>
</dbReference>
<dbReference type="AlphaFoldDB" id="A0A931C606"/>
<protein>
    <submittedName>
        <fullName evidence="5">AAA family ATPase</fullName>
    </submittedName>
</protein>
<organism evidence="5 6">
    <name type="scientific">Actinoplanes aureus</name>
    <dbReference type="NCBI Taxonomy" id="2792083"/>
    <lineage>
        <taxon>Bacteria</taxon>
        <taxon>Bacillati</taxon>
        <taxon>Actinomycetota</taxon>
        <taxon>Actinomycetes</taxon>
        <taxon>Micromonosporales</taxon>
        <taxon>Micromonosporaceae</taxon>
        <taxon>Actinoplanes</taxon>
    </lineage>
</organism>
<dbReference type="GO" id="GO:0005737">
    <property type="term" value="C:cytoplasm"/>
    <property type="evidence" value="ECO:0007669"/>
    <property type="project" value="TreeGrafter"/>
</dbReference>
<dbReference type="GO" id="GO:0003677">
    <property type="term" value="F:DNA binding"/>
    <property type="evidence" value="ECO:0007669"/>
    <property type="project" value="InterPro"/>
</dbReference>
<dbReference type="Gene3D" id="1.10.10.10">
    <property type="entry name" value="Winged helix-like DNA-binding domain superfamily/Winged helix DNA-binding domain"/>
    <property type="match status" value="1"/>
</dbReference>
<proteinExistence type="predicted"/>
<feature type="compositionally biased region" description="Low complexity" evidence="3">
    <location>
        <begin position="842"/>
        <end position="860"/>
    </location>
</feature>
<dbReference type="InterPro" id="IPR041664">
    <property type="entry name" value="AAA_16"/>
</dbReference>
<dbReference type="GO" id="GO:0005524">
    <property type="term" value="F:ATP binding"/>
    <property type="evidence" value="ECO:0007669"/>
    <property type="project" value="UniProtKB-KW"/>
</dbReference>
<keyword evidence="6" id="KW-1185">Reference proteome</keyword>
<dbReference type="InterPro" id="IPR000792">
    <property type="entry name" value="Tscrpt_reg_LuxR_C"/>
</dbReference>
<comment type="caution">
    <text evidence="5">The sequence shown here is derived from an EMBL/GenBank/DDBJ whole genome shotgun (WGS) entry which is preliminary data.</text>
</comment>
<dbReference type="Pfam" id="PF00196">
    <property type="entry name" value="GerE"/>
    <property type="match status" value="1"/>
</dbReference>
<dbReference type="InterPro" id="IPR016032">
    <property type="entry name" value="Sig_transdc_resp-reg_C-effctor"/>
</dbReference>
<dbReference type="InterPro" id="IPR003593">
    <property type="entry name" value="AAA+_ATPase"/>
</dbReference>
<dbReference type="PROSITE" id="PS50043">
    <property type="entry name" value="HTH_LUXR_2"/>
    <property type="match status" value="1"/>
</dbReference>
<evidence type="ECO:0000256" key="3">
    <source>
        <dbReference type="SAM" id="MobiDB-lite"/>
    </source>
</evidence>
<dbReference type="GO" id="GO:0006355">
    <property type="term" value="P:regulation of DNA-templated transcription"/>
    <property type="evidence" value="ECO:0007669"/>
    <property type="project" value="InterPro"/>
</dbReference>
<dbReference type="GO" id="GO:0004016">
    <property type="term" value="F:adenylate cyclase activity"/>
    <property type="evidence" value="ECO:0007669"/>
    <property type="project" value="TreeGrafter"/>
</dbReference>
<evidence type="ECO:0000259" key="4">
    <source>
        <dbReference type="PROSITE" id="PS50043"/>
    </source>
</evidence>
<reference evidence="5" key="1">
    <citation type="submission" date="2020-11" db="EMBL/GenBank/DDBJ databases">
        <title>Isolation and identification of active actinomycetes.</title>
        <authorList>
            <person name="Sun X."/>
        </authorList>
    </citation>
    <scope>NUCLEOTIDE SEQUENCE</scope>
    <source>
        <strain evidence="5">NEAU-A11</strain>
    </source>
</reference>
<dbReference type="Pfam" id="PF13191">
    <property type="entry name" value="AAA_16"/>
    <property type="match status" value="1"/>
</dbReference>
<dbReference type="SUPFAM" id="SSF46894">
    <property type="entry name" value="C-terminal effector domain of the bipartite response regulators"/>
    <property type="match status" value="1"/>
</dbReference>
<dbReference type="RefSeq" id="WP_196414640.1">
    <property type="nucleotide sequence ID" value="NZ_JADQTO010000006.1"/>
</dbReference>
<name>A0A931C606_9ACTN</name>